<accession>A0AAD3E6G0</accession>
<organism evidence="1 2">
    <name type="scientific">Astrephomene gubernaculifera</name>
    <dbReference type="NCBI Taxonomy" id="47775"/>
    <lineage>
        <taxon>Eukaryota</taxon>
        <taxon>Viridiplantae</taxon>
        <taxon>Chlorophyta</taxon>
        <taxon>core chlorophytes</taxon>
        <taxon>Chlorophyceae</taxon>
        <taxon>CS clade</taxon>
        <taxon>Chlamydomonadales</taxon>
        <taxon>Astrephomenaceae</taxon>
        <taxon>Astrephomene</taxon>
    </lineage>
</organism>
<evidence type="ECO:0000313" key="2">
    <source>
        <dbReference type="Proteomes" id="UP001054857"/>
    </source>
</evidence>
<evidence type="ECO:0000313" key="1">
    <source>
        <dbReference type="EMBL" id="GFR52516.1"/>
    </source>
</evidence>
<keyword evidence="2" id="KW-1185">Reference proteome</keyword>
<gene>
    <name evidence="1" type="ORF">Agub_g15068</name>
</gene>
<proteinExistence type="predicted"/>
<sequence>GHFPGQDLSDPPAACFILVSSAGQPLRTYSRNFDFLNVTIPVNSTAGSVSFQLTAKDDPRDADALALATAKLLDPTSDSNDPAAMSSLLDSLHGDFCYWRVTQGSVRVAASLGGTRLMLRSESSSGTVCTAADPWGGPGGSAAPEGWLSRLGFLLRLQYDVLTLRT</sequence>
<dbReference type="AlphaFoldDB" id="A0AAD3E6G0"/>
<protein>
    <submittedName>
        <fullName evidence="1">Uncharacterized protein</fullName>
    </submittedName>
</protein>
<comment type="caution">
    <text evidence="1">The sequence shown here is derived from an EMBL/GenBank/DDBJ whole genome shotgun (WGS) entry which is preliminary data.</text>
</comment>
<feature type="non-terminal residue" evidence="1">
    <location>
        <position position="1"/>
    </location>
</feature>
<feature type="non-terminal residue" evidence="1">
    <location>
        <position position="166"/>
    </location>
</feature>
<dbReference type="EMBL" id="BMAR01000065">
    <property type="protein sequence ID" value="GFR52516.1"/>
    <property type="molecule type" value="Genomic_DNA"/>
</dbReference>
<dbReference type="Proteomes" id="UP001054857">
    <property type="component" value="Unassembled WGS sequence"/>
</dbReference>
<reference evidence="1 2" key="1">
    <citation type="journal article" date="2021" name="Sci. Rep.">
        <title>Genome sequencing of the multicellular alga Astrephomene provides insights into convergent evolution of germ-soma differentiation.</title>
        <authorList>
            <person name="Yamashita S."/>
            <person name="Yamamoto K."/>
            <person name="Matsuzaki R."/>
            <person name="Suzuki S."/>
            <person name="Yamaguchi H."/>
            <person name="Hirooka S."/>
            <person name="Minakuchi Y."/>
            <person name="Miyagishima S."/>
            <person name="Kawachi M."/>
            <person name="Toyoda A."/>
            <person name="Nozaki H."/>
        </authorList>
    </citation>
    <scope>NUCLEOTIDE SEQUENCE [LARGE SCALE GENOMIC DNA]</scope>
    <source>
        <strain evidence="1 2">NIES-4017</strain>
    </source>
</reference>
<name>A0AAD3E6G0_9CHLO</name>